<dbReference type="EMBL" id="CP003607">
    <property type="protein sequence ID" value="AFY82272.1"/>
    <property type="molecule type" value="Genomic_DNA"/>
</dbReference>
<protein>
    <submittedName>
        <fullName evidence="1">Uncharacterized protein</fullName>
    </submittedName>
</protein>
<dbReference type="InParanoid" id="K9THE9"/>
<proteinExistence type="predicted"/>
<dbReference type="KEGG" id="oac:Oscil6304_2658"/>
<dbReference type="eggNOG" id="ENOG5032ZPT">
    <property type="taxonomic scope" value="Bacteria"/>
</dbReference>
<dbReference type="HOGENOM" id="CLU_942829_0_0_3"/>
<gene>
    <name evidence="1" type="ORF">Oscil6304_2658</name>
</gene>
<dbReference type="AlphaFoldDB" id="K9THE9"/>
<dbReference type="Proteomes" id="UP000010367">
    <property type="component" value="Chromosome"/>
</dbReference>
<evidence type="ECO:0000313" key="1">
    <source>
        <dbReference type="EMBL" id="AFY82272.1"/>
    </source>
</evidence>
<evidence type="ECO:0000313" key="2">
    <source>
        <dbReference type="Proteomes" id="UP000010367"/>
    </source>
</evidence>
<sequence length="323" mass="36528">MHLYTSNSKGSVGLYRPKMMRSLSRTLLVSLFFLVLYWTLVVGGVIPSSEGINQRQVNQIKAERYIYSALDPKVVLIGSSLTSELLEKYFDGTPVKNIAISGGSSQTGLKLVTLKLKKPEILLVELNYTLILKPEANIIGPIQHPLLNLVKTWLPIFREEYQPVSIFVSYLKNRSGADPDLASTQVVSEDLRAKLIARVVERSQNHLSPETKQQITEQSQIIKQQLVEIQNQGVRLILFNVPGEPKIANTPEKQEEHLLIRSLFPQDTFEWLPEPAPADWTTYDGIHLVRPDAKKFADFIIDYLMDSANLTTGHHINFSRIKV</sequence>
<name>K9THE9_9CYAN</name>
<accession>K9THE9</accession>
<reference evidence="1 2" key="1">
    <citation type="submission" date="2012-06" db="EMBL/GenBank/DDBJ databases">
        <title>Finished chromosome of genome of Oscillatoria acuminata PCC 6304.</title>
        <authorList>
            <consortium name="US DOE Joint Genome Institute"/>
            <person name="Gugger M."/>
            <person name="Coursin T."/>
            <person name="Rippka R."/>
            <person name="Tandeau De Marsac N."/>
            <person name="Huntemann M."/>
            <person name="Wei C.-L."/>
            <person name="Han J."/>
            <person name="Detter J.C."/>
            <person name="Han C."/>
            <person name="Tapia R."/>
            <person name="Davenport K."/>
            <person name="Daligault H."/>
            <person name="Erkkila T."/>
            <person name="Gu W."/>
            <person name="Munk A.C.C."/>
            <person name="Teshima H."/>
            <person name="Xu Y."/>
            <person name="Chain P."/>
            <person name="Chen A."/>
            <person name="Krypides N."/>
            <person name="Mavromatis K."/>
            <person name="Markowitz V."/>
            <person name="Szeto E."/>
            <person name="Ivanova N."/>
            <person name="Mikhailova N."/>
            <person name="Ovchinnikova G."/>
            <person name="Pagani I."/>
            <person name="Pati A."/>
            <person name="Goodwin L."/>
            <person name="Peters L."/>
            <person name="Pitluck S."/>
            <person name="Woyke T."/>
            <person name="Kerfeld C."/>
        </authorList>
    </citation>
    <scope>NUCLEOTIDE SEQUENCE [LARGE SCALE GENOMIC DNA]</scope>
    <source>
        <strain evidence="1 2">PCC 6304</strain>
    </source>
</reference>
<organism evidence="1 2">
    <name type="scientific">Oscillatoria acuminata PCC 6304</name>
    <dbReference type="NCBI Taxonomy" id="56110"/>
    <lineage>
        <taxon>Bacteria</taxon>
        <taxon>Bacillati</taxon>
        <taxon>Cyanobacteriota</taxon>
        <taxon>Cyanophyceae</taxon>
        <taxon>Oscillatoriophycideae</taxon>
        <taxon>Oscillatoriales</taxon>
        <taxon>Oscillatoriaceae</taxon>
        <taxon>Oscillatoria</taxon>
    </lineage>
</organism>
<keyword evidence="2" id="KW-1185">Reference proteome</keyword>
<dbReference type="SUPFAM" id="SSF52266">
    <property type="entry name" value="SGNH hydrolase"/>
    <property type="match status" value="1"/>
</dbReference>